<organism evidence="2 3">
    <name type="scientific">Elysia marginata</name>
    <dbReference type="NCBI Taxonomy" id="1093978"/>
    <lineage>
        <taxon>Eukaryota</taxon>
        <taxon>Metazoa</taxon>
        <taxon>Spiralia</taxon>
        <taxon>Lophotrochozoa</taxon>
        <taxon>Mollusca</taxon>
        <taxon>Gastropoda</taxon>
        <taxon>Heterobranchia</taxon>
        <taxon>Euthyneura</taxon>
        <taxon>Panpulmonata</taxon>
        <taxon>Sacoglossa</taxon>
        <taxon>Placobranchoidea</taxon>
        <taxon>Plakobranchidae</taxon>
        <taxon>Elysia</taxon>
    </lineage>
</organism>
<reference evidence="2 3" key="1">
    <citation type="journal article" date="2021" name="Elife">
        <title>Chloroplast acquisition without the gene transfer in kleptoplastic sea slugs, Plakobranchus ocellatus.</title>
        <authorList>
            <person name="Maeda T."/>
            <person name="Takahashi S."/>
            <person name="Yoshida T."/>
            <person name="Shimamura S."/>
            <person name="Takaki Y."/>
            <person name="Nagai Y."/>
            <person name="Toyoda A."/>
            <person name="Suzuki Y."/>
            <person name="Arimoto A."/>
            <person name="Ishii H."/>
            <person name="Satoh N."/>
            <person name="Nishiyama T."/>
            <person name="Hasebe M."/>
            <person name="Maruyama T."/>
            <person name="Minagawa J."/>
            <person name="Obokata J."/>
            <person name="Shigenobu S."/>
        </authorList>
    </citation>
    <scope>NUCLEOTIDE SEQUENCE [LARGE SCALE GENOMIC DNA]</scope>
</reference>
<evidence type="ECO:0000256" key="1">
    <source>
        <dbReference type="SAM" id="MobiDB-lite"/>
    </source>
</evidence>
<proteinExistence type="predicted"/>
<sequence length="448" mass="49270">MHQPKPKSAPPRLKSKFVKNRTNAMKEIEAWVRKDGEQFPVPEASRMSGQLTDNVTEERMLKAKLWELSKERYKFLSQNSYEQKVFSDRQQRKAGLRRVASASWDGRSRHGSIGGTPTGAADFNEEILPGRQDLMSRHSSLTAEGGRPGDATPVPKRARPKNARFSLLDRLDPTKKRPLRSKSSDAKLLGNNNDEVTGAVSAAKHSSGDTHPANERLRLGNSKLKKTESESSIVVSPLDTKIRQSSAKQPKLFANKTLSQEITASESSFEDKKGKEKSDERVGGVGINFPSGQKSSTTSAAKPGHAHNSIPNTHHHHQNRITALRQQRTPTPSPADPLDTSNTPIGAGPSSRAASATTARTDHQQASTVVRFGTPTAAADSMTQDPRYARLERTLCPVVRSKTSGDIGAIVNQIEALHVRPRKRPPDAKKTKIELKAFEYMKDKGFVF</sequence>
<name>A0AAV4GVA3_9GAST</name>
<dbReference type="AlphaFoldDB" id="A0AAV4GVA3"/>
<feature type="compositionally biased region" description="Basic and acidic residues" evidence="1">
    <location>
        <begin position="206"/>
        <end position="218"/>
    </location>
</feature>
<feature type="compositionally biased region" description="Polar residues" evidence="1">
    <location>
        <begin position="290"/>
        <end position="300"/>
    </location>
</feature>
<evidence type="ECO:0000313" key="3">
    <source>
        <dbReference type="Proteomes" id="UP000762676"/>
    </source>
</evidence>
<feature type="compositionally biased region" description="Polar residues" evidence="1">
    <location>
        <begin position="320"/>
        <end position="330"/>
    </location>
</feature>
<evidence type="ECO:0000313" key="2">
    <source>
        <dbReference type="EMBL" id="GFR89843.1"/>
    </source>
</evidence>
<feature type="compositionally biased region" description="Basic and acidic residues" evidence="1">
    <location>
        <begin position="269"/>
        <end position="282"/>
    </location>
</feature>
<evidence type="ECO:0008006" key="4">
    <source>
        <dbReference type="Google" id="ProtNLM"/>
    </source>
</evidence>
<feature type="compositionally biased region" description="Polar residues" evidence="1">
    <location>
        <begin position="256"/>
        <end position="267"/>
    </location>
</feature>
<dbReference type="EMBL" id="BMAT01008641">
    <property type="protein sequence ID" value="GFR89843.1"/>
    <property type="molecule type" value="Genomic_DNA"/>
</dbReference>
<accession>A0AAV4GVA3</accession>
<keyword evidence="3" id="KW-1185">Reference proteome</keyword>
<feature type="compositionally biased region" description="Low complexity" evidence="1">
    <location>
        <begin position="350"/>
        <end position="359"/>
    </location>
</feature>
<dbReference type="Proteomes" id="UP000762676">
    <property type="component" value="Unassembled WGS sequence"/>
</dbReference>
<feature type="region of interest" description="Disordered" evidence="1">
    <location>
        <begin position="89"/>
        <end position="366"/>
    </location>
</feature>
<gene>
    <name evidence="2" type="ORF">ElyMa_004289000</name>
</gene>
<comment type="caution">
    <text evidence="2">The sequence shown here is derived from an EMBL/GenBank/DDBJ whole genome shotgun (WGS) entry which is preliminary data.</text>
</comment>
<protein>
    <recommendedName>
        <fullName evidence="4">Nuclear protein MDM1</fullName>
    </recommendedName>
</protein>